<organism evidence="2 4">
    <name type="scientific">Pseudoalteromonas holothuriae</name>
    <dbReference type="NCBI Taxonomy" id="2963714"/>
    <lineage>
        <taxon>Bacteria</taxon>
        <taxon>Pseudomonadati</taxon>
        <taxon>Pseudomonadota</taxon>
        <taxon>Gammaproteobacteria</taxon>
        <taxon>Alteromonadales</taxon>
        <taxon>Pseudoalteromonadaceae</taxon>
        <taxon>Pseudoalteromonas</taxon>
    </lineage>
</organism>
<evidence type="ECO:0000256" key="1">
    <source>
        <dbReference type="SAM" id="Phobius"/>
    </source>
</evidence>
<keyword evidence="4" id="KW-1185">Reference proteome</keyword>
<reference evidence="2 5" key="1">
    <citation type="submission" date="2022-07" db="EMBL/GenBank/DDBJ databases">
        <authorList>
            <person name="Criscuolo A."/>
        </authorList>
    </citation>
    <scope>NUCLEOTIDE SEQUENCE</scope>
    <source>
        <strain evidence="5">CIP 111951</strain>
        <strain evidence="2">CIP111854</strain>
        <strain evidence="3">CIP111951</strain>
    </source>
</reference>
<evidence type="ECO:0000313" key="4">
    <source>
        <dbReference type="Proteomes" id="UP001152467"/>
    </source>
</evidence>
<sequence>MINDTYFFQELPLLFDKVVTFSMILAFAYHAVAKVVLKKVNNLSLIITSGLVTASYAMSSYLYSFNELINLYLLWIIYDAELIFLLWALHKLLKIEHTYSFIYVCLGLVCNSCLYALIYIDRNIVGTNEVWWFWYFYSTAIKVFDALIIIALFTNKDFLKLSVLKQALTKRFGSKKCLVKEQSEPQI</sequence>
<dbReference type="Proteomes" id="UP001152467">
    <property type="component" value="Unassembled WGS sequence"/>
</dbReference>
<feature type="transmembrane region" description="Helical" evidence="1">
    <location>
        <begin position="132"/>
        <end position="153"/>
    </location>
</feature>
<feature type="transmembrane region" description="Helical" evidence="1">
    <location>
        <begin position="44"/>
        <end position="63"/>
    </location>
</feature>
<dbReference type="AlphaFoldDB" id="A0A9W4QUY6"/>
<gene>
    <name evidence="2" type="ORF">PSECIP111854_01362</name>
    <name evidence="3" type="ORF">PSECIP111951_01979</name>
</gene>
<feature type="transmembrane region" description="Helical" evidence="1">
    <location>
        <begin position="69"/>
        <end position="89"/>
    </location>
</feature>
<keyword evidence="1" id="KW-0472">Membrane</keyword>
<feature type="transmembrane region" description="Helical" evidence="1">
    <location>
        <begin position="101"/>
        <end position="120"/>
    </location>
</feature>
<dbReference type="RefSeq" id="WP_261593140.1">
    <property type="nucleotide sequence ID" value="NZ_CAMAPC010000004.1"/>
</dbReference>
<evidence type="ECO:0000313" key="2">
    <source>
        <dbReference type="EMBL" id="CAH9054377.1"/>
    </source>
</evidence>
<dbReference type="EMBL" id="CAMAPD010000008">
    <property type="protein sequence ID" value="CAH9058971.1"/>
    <property type="molecule type" value="Genomic_DNA"/>
</dbReference>
<dbReference type="EMBL" id="CAMAPC010000004">
    <property type="protein sequence ID" value="CAH9054377.1"/>
    <property type="molecule type" value="Genomic_DNA"/>
</dbReference>
<name>A0A9W4QUY6_9GAMM</name>
<evidence type="ECO:0008006" key="6">
    <source>
        <dbReference type="Google" id="ProtNLM"/>
    </source>
</evidence>
<proteinExistence type="predicted"/>
<keyword evidence="1" id="KW-1133">Transmembrane helix</keyword>
<keyword evidence="1" id="KW-0812">Transmembrane</keyword>
<evidence type="ECO:0000313" key="3">
    <source>
        <dbReference type="EMBL" id="CAH9058971.1"/>
    </source>
</evidence>
<feature type="transmembrane region" description="Helical" evidence="1">
    <location>
        <begin position="18"/>
        <end position="37"/>
    </location>
</feature>
<evidence type="ECO:0000313" key="5">
    <source>
        <dbReference type="Proteomes" id="UP001152485"/>
    </source>
</evidence>
<dbReference type="Proteomes" id="UP001152485">
    <property type="component" value="Unassembled WGS sequence"/>
</dbReference>
<accession>A0A9W4QUY6</accession>
<comment type="caution">
    <text evidence="2">The sequence shown here is derived from an EMBL/GenBank/DDBJ whole genome shotgun (WGS) entry which is preliminary data.</text>
</comment>
<protein>
    <recommendedName>
        <fullName evidence="6">Membrane protein triplicated sequence</fullName>
    </recommendedName>
</protein>